<dbReference type="SUPFAM" id="SSF161098">
    <property type="entry name" value="MetI-like"/>
    <property type="match status" value="1"/>
</dbReference>
<comment type="similarity">
    <text evidence="7">Belongs to the binding-protein-dependent transport system permease family.</text>
</comment>
<dbReference type="InterPro" id="IPR035906">
    <property type="entry name" value="MetI-like_sf"/>
</dbReference>
<keyword evidence="6 7" id="KW-0472">Membrane</keyword>
<evidence type="ECO:0000256" key="3">
    <source>
        <dbReference type="ARBA" id="ARBA00022475"/>
    </source>
</evidence>
<dbReference type="GO" id="GO:0005886">
    <property type="term" value="C:plasma membrane"/>
    <property type="evidence" value="ECO:0007669"/>
    <property type="project" value="UniProtKB-SubCell"/>
</dbReference>
<evidence type="ECO:0000256" key="6">
    <source>
        <dbReference type="ARBA" id="ARBA00023136"/>
    </source>
</evidence>
<evidence type="ECO:0000313" key="9">
    <source>
        <dbReference type="EMBL" id="MDX5930166.1"/>
    </source>
</evidence>
<sequence>MNPSLERAAPIAFGLLGLLLWQGAVSLLHVPSYVLPGPIAIVAAFWSDRLSLLISLLSTIGITAAALLAAASLGMILALAMAASRLARAAIQPWAVVLQVTPVVAIAPLIIIWVDQQFAALVVCATIVAFFPVLSNTAAGLAATPPELADLFRLNGASRSQTLFLLRLPAALPYFLAGLRIAGTLALVGAVVAEFVASSGGFASGLAGRILEAGYRLEIPRMFAALTLLAIAGILIYAALGWFERALLRRYGAAS</sequence>
<dbReference type="RefSeq" id="WP_319613129.1">
    <property type="nucleotide sequence ID" value="NZ_JAWXYB010000018.1"/>
</dbReference>
<feature type="transmembrane region" description="Helical" evidence="7">
    <location>
        <begin position="120"/>
        <end position="143"/>
    </location>
</feature>
<proteinExistence type="inferred from homology"/>
<evidence type="ECO:0000256" key="4">
    <source>
        <dbReference type="ARBA" id="ARBA00022692"/>
    </source>
</evidence>
<dbReference type="GO" id="GO:0055085">
    <property type="term" value="P:transmembrane transport"/>
    <property type="evidence" value="ECO:0007669"/>
    <property type="project" value="InterPro"/>
</dbReference>
<feature type="transmembrane region" description="Helical" evidence="7">
    <location>
        <begin position="164"/>
        <end position="182"/>
    </location>
</feature>
<comment type="subcellular location">
    <subcellularLocation>
        <location evidence="1 7">Cell membrane</location>
        <topology evidence="1 7">Multi-pass membrane protein</topology>
    </subcellularLocation>
</comment>
<evidence type="ECO:0000256" key="5">
    <source>
        <dbReference type="ARBA" id="ARBA00022989"/>
    </source>
</evidence>
<dbReference type="Pfam" id="PF00528">
    <property type="entry name" value="BPD_transp_1"/>
    <property type="match status" value="1"/>
</dbReference>
<feature type="transmembrane region" description="Helical" evidence="7">
    <location>
        <begin position="94"/>
        <end position="114"/>
    </location>
</feature>
<dbReference type="PANTHER" id="PTHR30151:SF41">
    <property type="entry name" value="ABC TRANSPORTER PERMEASE PROTEIN"/>
    <property type="match status" value="1"/>
</dbReference>
<evidence type="ECO:0000256" key="1">
    <source>
        <dbReference type="ARBA" id="ARBA00004651"/>
    </source>
</evidence>
<evidence type="ECO:0000259" key="8">
    <source>
        <dbReference type="PROSITE" id="PS50928"/>
    </source>
</evidence>
<feature type="domain" description="ABC transmembrane type-1" evidence="8">
    <location>
        <begin position="56"/>
        <end position="241"/>
    </location>
</feature>
<dbReference type="CDD" id="cd06261">
    <property type="entry name" value="TM_PBP2"/>
    <property type="match status" value="1"/>
</dbReference>
<evidence type="ECO:0000313" key="10">
    <source>
        <dbReference type="Proteomes" id="UP001279553"/>
    </source>
</evidence>
<dbReference type="PANTHER" id="PTHR30151">
    <property type="entry name" value="ALKANE SULFONATE ABC TRANSPORTER-RELATED, MEMBRANE SUBUNIT"/>
    <property type="match status" value="1"/>
</dbReference>
<reference evidence="9 10" key="1">
    <citation type="submission" date="2023-11" db="EMBL/GenBank/DDBJ databases">
        <title>MicrobeMod: A computational toolkit for identifying prokaryotic methylation and restriction-modification with nanopore sequencing.</title>
        <authorList>
            <person name="Crits-Christoph A."/>
            <person name="Kang S.C."/>
            <person name="Lee H."/>
            <person name="Ostrov N."/>
        </authorList>
    </citation>
    <scope>NUCLEOTIDE SEQUENCE [LARGE SCALE GENOMIC DNA]</scope>
    <source>
        <strain evidence="9 10">DSMZ 700</strain>
    </source>
</reference>
<keyword evidence="5 7" id="KW-1133">Transmembrane helix</keyword>
<feature type="transmembrane region" description="Helical" evidence="7">
    <location>
        <begin position="188"/>
        <end position="211"/>
    </location>
</feature>
<name>A0AAW9DNA1_ACIAO</name>
<dbReference type="AlphaFoldDB" id="A0AAW9DNA1"/>
<dbReference type="Gene3D" id="1.10.3720.10">
    <property type="entry name" value="MetI-like"/>
    <property type="match status" value="1"/>
</dbReference>
<evidence type="ECO:0000256" key="7">
    <source>
        <dbReference type="RuleBase" id="RU363032"/>
    </source>
</evidence>
<keyword evidence="4 7" id="KW-0812">Transmembrane</keyword>
<keyword evidence="10" id="KW-1185">Reference proteome</keyword>
<feature type="transmembrane region" description="Helical" evidence="7">
    <location>
        <begin position="50"/>
        <end position="82"/>
    </location>
</feature>
<protein>
    <submittedName>
        <fullName evidence="9">ABC transporter permease</fullName>
    </submittedName>
</protein>
<comment type="caution">
    <text evidence="9">The sequence shown here is derived from an EMBL/GenBank/DDBJ whole genome shotgun (WGS) entry which is preliminary data.</text>
</comment>
<dbReference type="PROSITE" id="PS50928">
    <property type="entry name" value="ABC_TM1"/>
    <property type="match status" value="1"/>
</dbReference>
<gene>
    <name evidence="9" type="ORF">SIL87_05215</name>
</gene>
<feature type="transmembrane region" description="Helical" evidence="7">
    <location>
        <begin position="223"/>
        <end position="243"/>
    </location>
</feature>
<dbReference type="InterPro" id="IPR000515">
    <property type="entry name" value="MetI-like"/>
</dbReference>
<evidence type="ECO:0000256" key="2">
    <source>
        <dbReference type="ARBA" id="ARBA00022448"/>
    </source>
</evidence>
<accession>A0AAW9DNA1</accession>
<keyword evidence="3" id="KW-1003">Cell membrane</keyword>
<dbReference type="EMBL" id="JAWXYB010000018">
    <property type="protein sequence ID" value="MDX5930166.1"/>
    <property type="molecule type" value="Genomic_DNA"/>
</dbReference>
<keyword evidence="2 7" id="KW-0813">Transport</keyword>
<dbReference type="Proteomes" id="UP001279553">
    <property type="component" value="Unassembled WGS sequence"/>
</dbReference>
<organism evidence="9 10">
    <name type="scientific">Acidiphilium acidophilum</name>
    <name type="common">Thiobacillus acidophilus</name>
    <dbReference type="NCBI Taxonomy" id="76588"/>
    <lineage>
        <taxon>Bacteria</taxon>
        <taxon>Pseudomonadati</taxon>
        <taxon>Pseudomonadota</taxon>
        <taxon>Alphaproteobacteria</taxon>
        <taxon>Acetobacterales</taxon>
        <taxon>Acidocellaceae</taxon>
        <taxon>Acidiphilium</taxon>
    </lineage>
</organism>